<dbReference type="Pfam" id="PF05504">
    <property type="entry name" value="Spore_GerAC"/>
    <property type="match status" value="1"/>
</dbReference>
<dbReference type="InterPro" id="IPR046953">
    <property type="entry name" value="Spore_GerAC-like_C"/>
</dbReference>
<keyword evidence="4" id="KW-0732">Signal</keyword>
<protein>
    <submittedName>
        <fullName evidence="10">Ger(X)C family germination protein</fullName>
    </submittedName>
</protein>
<sequence>MNLKNIQELTYVLCIGVDYDEETDEYIVYLQAVNFLNVAKQEGGREPKEVPPWIAVERGQTINLAIEKLYQVSQPALFFGHQRTFLFSDTVIKKKMNEVMRDLGRNKSVRHTVYLYGTDQPIKDILNVQALFFYPPIYNILLYPVEVAGDTPLIKPIRLREFTSRYFEPVGGIGIPALTIDKKSWETGDKKYDTLKIKGGYFFRSKEFRGYLSRKDVTGLKWTNPSPNYNTMSIKEDGQAVITFRINAPSIKVKLNKKEGKPTFTLKGKADVEIMEKVKDLPYKKMKQMLDKELRNDIERTFEKGMEKKIDIYELGEKWFRYHLNDYQQYKKEYGNEFYLDRESITDIKMDVRIIHTNSYKYKYK</sequence>
<evidence type="ECO:0000256" key="1">
    <source>
        <dbReference type="ARBA" id="ARBA00004635"/>
    </source>
</evidence>
<dbReference type="NCBIfam" id="TIGR02887">
    <property type="entry name" value="spore_ger_x_C"/>
    <property type="match status" value="1"/>
</dbReference>
<gene>
    <name evidence="10" type="ORF">JOC83_002277</name>
</gene>
<keyword evidence="7" id="KW-0449">Lipoprotein</keyword>
<keyword evidence="11" id="KW-1185">Reference proteome</keyword>
<feature type="domain" description="Spore germination GerAC-like C-terminal" evidence="8">
    <location>
        <begin position="199"/>
        <end position="357"/>
    </location>
</feature>
<evidence type="ECO:0000259" key="8">
    <source>
        <dbReference type="Pfam" id="PF05504"/>
    </source>
</evidence>
<evidence type="ECO:0000313" key="11">
    <source>
        <dbReference type="Proteomes" id="UP000809829"/>
    </source>
</evidence>
<organism evidence="10 11">
    <name type="scientific">Priestia iocasae</name>
    <dbReference type="NCBI Taxonomy" id="2291674"/>
    <lineage>
        <taxon>Bacteria</taxon>
        <taxon>Bacillati</taxon>
        <taxon>Bacillota</taxon>
        <taxon>Bacilli</taxon>
        <taxon>Bacillales</taxon>
        <taxon>Bacillaceae</taxon>
        <taxon>Priestia</taxon>
    </lineage>
</organism>
<accession>A0ABS2QW52</accession>
<comment type="subcellular location">
    <subcellularLocation>
        <location evidence="1">Membrane</location>
        <topology evidence="1">Lipid-anchor</topology>
    </subcellularLocation>
</comment>
<evidence type="ECO:0000256" key="2">
    <source>
        <dbReference type="ARBA" id="ARBA00007886"/>
    </source>
</evidence>
<keyword evidence="5" id="KW-0472">Membrane</keyword>
<evidence type="ECO:0000256" key="5">
    <source>
        <dbReference type="ARBA" id="ARBA00023136"/>
    </source>
</evidence>
<reference evidence="10 11" key="1">
    <citation type="submission" date="2021-01" db="EMBL/GenBank/DDBJ databases">
        <title>Genomic Encyclopedia of Type Strains, Phase IV (KMG-IV): sequencing the most valuable type-strain genomes for metagenomic binning, comparative biology and taxonomic classification.</title>
        <authorList>
            <person name="Goeker M."/>
        </authorList>
    </citation>
    <scope>NUCLEOTIDE SEQUENCE [LARGE SCALE GENOMIC DNA]</scope>
    <source>
        <strain evidence="10 11">DSM 104297</strain>
    </source>
</reference>
<keyword evidence="3" id="KW-0309">Germination</keyword>
<proteinExistence type="inferred from homology"/>
<comment type="similarity">
    <text evidence="2">Belongs to the GerABKC lipoprotein family.</text>
</comment>
<dbReference type="PANTHER" id="PTHR35789:SF1">
    <property type="entry name" value="SPORE GERMINATION PROTEIN B3"/>
    <property type="match status" value="1"/>
</dbReference>
<dbReference type="Pfam" id="PF25198">
    <property type="entry name" value="Spore_GerAC_N"/>
    <property type="match status" value="1"/>
</dbReference>
<dbReference type="InterPro" id="IPR057336">
    <property type="entry name" value="GerAC_N"/>
</dbReference>
<evidence type="ECO:0000259" key="9">
    <source>
        <dbReference type="Pfam" id="PF25198"/>
    </source>
</evidence>
<keyword evidence="6" id="KW-0564">Palmitate</keyword>
<dbReference type="InterPro" id="IPR008844">
    <property type="entry name" value="Spore_GerAC-like"/>
</dbReference>
<dbReference type="EMBL" id="JAFBFC010000004">
    <property type="protein sequence ID" value="MBM7703428.1"/>
    <property type="molecule type" value="Genomic_DNA"/>
</dbReference>
<name>A0ABS2QW52_9BACI</name>
<dbReference type="InterPro" id="IPR038501">
    <property type="entry name" value="Spore_GerAC_C_sf"/>
</dbReference>
<dbReference type="PANTHER" id="PTHR35789">
    <property type="entry name" value="SPORE GERMINATION PROTEIN B3"/>
    <property type="match status" value="1"/>
</dbReference>
<comment type="caution">
    <text evidence="10">The sequence shown here is derived from an EMBL/GenBank/DDBJ whole genome shotgun (WGS) entry which is preliminary data.</text>
</comment>
<evidence type="ECO:0000256" key="3">
    <source>
        <dbReference type="ARBA" id="ARBA00022544"/>
    </source>
</evidence>
<evidence type="ECO:0000256" key="6">
    <source>
        <dbReference type="ARBA" id="ARBA00023139"/>
    </source>
</evidence>
<evidence type="ECO:0000256" key="4">
    <source>
        <dbReference type="ARBA" id="ARBA00022729"/>
    </source>
</evidence>
<evidence type="ECO:0000313" key="10">
    <source>
        <dbReference type="EMBL" id="MBM7703428.1"/>
    </source>
</evidence>
<dbReference type="Proteomes" id="UP000809829">
    <property type="component" value="Unassembled WGS sequence"/>
</dbReference>
<feature type="domain" description="Spore germination protein N-terminal" evidence="9">
    <location>
        <begin position="4"/>
        <end position="179"/>
    </location>
</feature>
<evidence type="ECO:0000256" key="7">
    <source>
        <dbReference type="ARBA" id="ARBA00023288"/>
    </source>
</evidence>
<dbReference type="Gene3D" id="3.30.300.210">
    <property type="entry name" value="Nutrient germinant receptor protein C, domain 3"/>
    <property type="match status" value="1"/>
</dbReference>